<protein>
    <submittedName>
        <fullName evidence="3">SpoIIE family protein phosphatase</fullName>
    </submittedName>
</protein>
<dbReference type="InterPro" id="IPR036457">
    <property type="entry name" value="PPM-type-like_dom_sf"/>
</dbReference>
<comment type="caution">
    <text evidence="3">The sequence shown here is derived from an EMBL/GenBank/DDBJ whole genome shotgun (WGS) entry which is preliminary data.</text>
</comment>
<dbReference type="SUPFAM" id="SSF55785">
    <property type="entry name" value="PYP-like sensor domain (PAS domain)"/>
    <property type="match status" value="1"/>
</dbReference>
<dbReference type="PANTHER" id="PTHR43156:SF2">
    <property type="entry name" value="STAGE II SPORULATION PROTEIN E"/>
    <property type="match status" value="1"/>
</dbReference>
<dbReference type="Gene3D" id="3.30.450.20">
    <property type="entry name" value="PAS domain"/>
    <property type="match status" value="1"/>
</dbReference>
<proteinExistence type="predicted"/>
<evidence type="ECO:0000313" key="4">
    <source>
        <dbReference type="Proteomes" id="UP000824102"/>
    </source>
</evidence>
<reference evidence="3" key="1">
    <citation type="journal article" date="2021" name="PeerJ">
        <title>Extensive microbial diversity within the chicken gut microbiome revealed by metagenomics and culture.</title>
        <authorList>
            <person name="Gilroy R."/>
            <person name="Ravi A."/>
            <person name="Getino M."/>
            <person name="Pursley I."/>
            <person name="Horton D.L."/>
            <person name="Alikhan N.F."/>
            <person name="Baker D."/>
            <person name="Gharbi K."/>
            <person name="Hall N."/>
            <person name="Watson M."/>
            <person name="Adriaenssens E.M."/>
            <person name="Foster-Nyarko E."/>
            <person name="Jarju S."/>
            <person name="Secka A."/>
            <person name="Antonio M."/>
            <person name="Oren A."/>
            <person name="Chaudhuri R.R."/>
            <person name="La Ragione R."/>
            <person name="Hildebrand F."/>
            <person name="Pallen M.J."/>
        </authorList>
    </citation>
    <scope>NUCLEOTIDE SEQUENCE</scope>
    <source>
        <strain evidence="3">ChiW7-2402</strain>
    </source>
</reference>
<keyword evidence="1" id="KW-0378">Hydrolase</keyword>
<dbReference type="Pfam" id="PF07228">
    <property type="entry name" value="SpoIIE"/>
    <property type="match status" value="1"/>
</dbReference>
<evidence type="ECO:0000259" key="2">
    <source>
        <dbReference type="SMART" id="SM00331"/>
    </source>
</evidence>
<dbReference type="InterPro" id="IPR052016">
    <property type="entry name" value="Bact_Sigma-Reg"/>
</dbReference>
<dbReference type="InterPro" id="IPR035965">
    <property type="entry name" value="PAS-like_dom_sf"/>
</dbReference>
<dbReference type="GO" id="GO:0016791">
    <property type="term" value="F:phosphatase activity"/>
    <property type="evidence" value="ECO:0007669"/>
    <property type="project" value="TreeGrafter"/>
</dbReference>
<name>A0A9D2JZT1_9FIRM</name>
<dbReference type="Gene3D" id="3.60.40.10">
    <property type="entry name" value="PPM-type phosphatase domain"/>
    <property type="match status" value="1"/>
</dbReference>
<dbReference type="SUPFAM" id="SSF81606">
    <property type="entry name" value="PP2C-like"/>
    <property type="match status" value="1"/>
</dbReference>
<dbReference type="AlphaFoldDB" id="A0A9D2JZT1"/>
<accession>A0A9D2JZT1</accession>
<evidence type="ECO:0000313" key="3">
    <source>
        <dbReference type="EMBL" id="HIZ72563.1"/>
    </source>
</evidence>
<dbReference type="PANTHER" id="PTHR43156">
    <property type="entry name" value="STAGE II SPORULATION PROTEIN E-RELATED"/>
    <property type="match status" value="1"/>
</dbReference>
<dbReference type="InterPro" id="IPR013767">
    <property type="entry name" value="PAS_fold"/>
</dbReference>
<reference evidence="3" key="2">
    <citation type="submission" date="2021-04" db="EMBL/GenBank/DDBJ databases">
        <authorList>
            <person name="Gilroy R."/>
        </authorList>
    </citation>
    <scope>NUCLEOTIDE SEQUENCE</scope>
    <source>
        <strain evidence="3">ChiW7-2402</strain>
    </source>
</reference>
<dbReference type="Proteomes" id="UP000824102">
    <property type="component" value="Unassembled WGS sequence"/>
</dbReference>
<dbReference type="EMBL" id="DXBB01000050">
    <property type="protein sequence ID" value="HIZ72563.1"/>
    <property type="molecule type" value="Genomic_DNA"/>
</dbReference>
<dbReference type="GO" id="GO:0006355">
    <property type="term" value="P:regulation of DNA-templated transcription"/>
    <property type="evidence" value="ECO:0007669"/>
    <property type="project" value="InterPro"/>
</dbReference>
<evidence type="ECO:0000256" key="1">
    <source>
        <dbReference type="ARBA" id="ARBA00022801"/>
    </source>
</evidence>
<dbReference type="Pfam" id="PF00989">
    <property type="entry name" value="PAS"/>
    <property type="match status" value="1"/>
</dbReference>
<feature type="domain" description="PPM-type phosphatase" evidence="2">
    <location>
        <begin position="142"/>
        <end position="349"/>
    </location>
</feature>
<dbReference type="InterPro" id="IPR001932">
    <property type="entry name" value="PPM-type_phosphatase-like_dom"/>
</dbReference>
<dbReference type="SMART" id="SM00331">
    <property type="entry name" value="PP2C_SIG"/>
    <property type="match status" value="1"/>
</dbReference>
<gene>
    <name evidence="3" type="ORF">H9964_03155</name>
</gene>
<sequence>MNLYKEILNNIPAAVIVVDENLRVRYSNRAFRTFFPSSSGRGSLKDVIRCGEAAPCGRGEACAFCPLRNLFLDAEKNGGLAFRKLMLRTGEGTTHLSFKVQPLGGLYLGVVDNAYESELAREMHSAQDIQQRLLPPGKGGSVPYSFLYLPCREIGGDLPDVYEAEGETMGLLADVSGKGISAGMLSAFVKAGWDRTEPSPARAIMGLNAKFQELNLDERSYVTVAAVRIGRGEGRITYCAAGHNAPILMKRKDGIDEVEMNAPPVSTWIPDFTYHDSTIGYEKGDILVLLTDGVTESRNEAGEQFSLERVEAVLSRSHDAAHFIEQLKGALAEFCGTFDDDITAMAFDL</sequence>
<organism evidence="3 4">
    <name type="scientific">Candidatus Gallimonas intestinavium</name>
    <dbReference type="NCBI Taxonomy" id="2838603"/>
    <lineage>
        <taxon>Bacteria</taxon>
        <taxon>Bacillati</taxon>
        <taxon>Bacillota</taxon>
        <taxon>Clostridia</taxon>
        <taxon>Candidatus Gallimonas</taxon>
    </lineage>
</organism>